<dbReference type="SUPFAM" id="SSF51412">
    <property type="entry name" value="Inosine monophosphate dehydrogenase (IMPDH)"/>
    <property type="match status" value="1"/>
</dbReference>
<keyword evidence="2" id="KW-0288">FMN</keyword>
<dbReference type="CDD" id="cd04730">
    <property type="entry name" value="NPD_like"/>
    <property type="match status" value="1"/>
</dbReference>
<dbReference type="InterPro" id="IPR004136">
    <property type="entry name" value="NMO"/>
</dbReference>
<dbReference type="PANTHER" id="PTHR32332">
    <property type="entry name" value="2-NITROPROPANE DIOXYGENASE"/>
    <property type="match status" value="1"/>
</dbReference>
<organism evidence="4 5">
    <name type="scientific">Pseudovirgaria hyperparasitica</name>
    <dbReference type="NCBI Taxonomy" id="470096"/>
    <lineage>
        <taxon>Eukaryota</taxon>
        <taxon>Fungi</taxon>
        <taxon>Dikarya</taxon>
        <taxon>Ascomycota</taxon>
        <taxon>Pezizomycotina</taxon>
        <taxon>Dothideomycetes</taxon>
        <taxon>Dothideomycetes incertae sedis</taxon>
        <taxon>Acrospermales</taxon>
        <taxon>Acrospermaceae</taxon>
        <taxon>Pseudovirgaria</taxon>
    </lineage>
</organism>
<dbReference type="PANTHER" id="PTHR32332:SF34">
    <property type="entry name" value="2-NITROPROPANE DIOXYGENASE FAMILY, PUTATIVE-RELATED"/>
    <property type="match status" value="1"/>
</dbReference>
<dbReference type="Pfam" id="PF03060">
    <property type="entry name" value="NMO"/>
    <property type="match status" value="1"/>
</dbReference>
<protein>
    <submittedName>
        <fullName evidence="4">Inosine monophosphate dehydrogenase</fullName>
    </submittedName>
</protein>
<evidence type="ECO:0000313" key="4">
    <source>
        <dbReference type="EMBL" id="KAF2759341.1"/>
    </source>
</evidence>
<name>A0A6A6WE00_9PEZI</name>
<evidence type="ECO:0000313" key="5">
    <source>
        <dbReference type="Proteomes" id="UP000799437"/>
    </source>
</evidence>
<dbReference type="AlphaFoldDB" id="A0A6A6WE00"/>
<evidence type="ECO:0000256" key="1">
    <source>
        <dbReference type="ARBA" id="ARBA00022630"/>
    </source>
</evidence>
<dbReference type="GO" id="GO:0018580">
    <property type="term" value="F:nitronate monooxygenase activity"/>
    <property type="evidence" value="ECO:0007669"/>
    <property type="project" value="InterPro"/>
</dbReference>
<evidence type="ECO:0000256" key="3">
    <source>
        <dbReference type="ARBA" id="ARBA00023002"/>
    </source>
</evidence>
<reference evidence="4" key="1">
    <citation type="journal article" date="2020" name="Stud. Mycol.">
        <title>101 Dothideomycetes genomes: a test case for predicting lifestyles and emergence of pathogens.</title>
        <authorList>
            <person name="Haridas S."/>
            <person name="Albert R."/>
            <person name="Binder M."/>
            <person name="Bloem J."/>
            <person name="Labutti K."/>
            <person name="Salamov A."/>
            <person name="Andreopoulos B."/>
            <person name="Baker S."/>
            <person name="Barry K."/>
            <person name="Bills G."/>
            <person name="Bluhm B."/>
            <person name="Cannon C."/>
            <person name="Castanera R."/>
            <person name="Culley D."/>
            <person name="Daum C."/>
            <person name="Ezra D."/>
            <person name="Gonzalez J."/>
            <person name="Henrissat B."/>
            <person name="Kuo A."/>
            <person name="Liang C."/>
            <person name="Lipzen A."/>
            <person name="Lutzoni F."/>
            <person name="Magnuson J."/>
            <person name="Mondo S."/>
            <person name="Nolan M."/>
            <person name="Ohm R."/>
            <person name="Pangilinan J."/>
            <person name="Park H.-J."/>
            <person name="Ramirez L."/>
            <person name="Alfaro M."/>
            <person name="Sun H."/>
            <person name="Tritt A."/>
            <person name="Yoshinaga Y."/>
            <person name="Zwiers L.-H."/>
            <person name="Turgeon B."/>
            <person name="Goodwin S."/>
            <person name="Spatafora J."/>
            <person name="Crous P."/>
            <person name="Grigoriev I."/>
        </authorList>
    </citation>
    <scope>NUCLEOTIDE SEQUENCE</scope>
    <source>
        <strain evidence="4">CBS 121739</strain>
    </source>
</reference>
<keyword evidence="5" id="KW-1185">Reference proteome</keyword>
<accession>A0A6A6WE00</accession>
<evidence type="ECO:0000256" key="2">
    <source>
        <dbReference type="ARBA" id="ARBA00022643"/>
    </source>
</evidence>
<dbReference type="EMBL" id="ML996570">
    <property type="protein sequence ID" value="KAF2759341.1"/>
    <property type="molecule type" value="Genomic_DNA"/>
</dbReference>
<dbReference type="Gene3D" id="3.20.20.70">
    <property type="entry name" value="Aldolase class I"/>
    <property type="match status" value="1"/>
</dbReference>
<dbReference type="Proteomes" id="UP000799437">
    <property type="component" value="Unassembled WGS sequence"/>
</dbReference>
<gene>
    <name evidence="4" type="ORF">EJ05DRAFT_475562</name>
</gene>
<keyword evidence="3" id="KW-0560">Oxidoreductase</keyword>
<dbReference type="InterPro" id="IPR013785">
    <property type="entry name" value="Aldolase_TIM"/>
</dbReference>
<dbReference type="GeneID" id="54484881"/>
<dbReference type="OrthoDB" id="2349068at2759"/>
<proteinExistence type="predicted"/>
<sequence>MAQLTIDGNSRDAAAKLKVDYPWIRTPVVASAPMRLIADIDLTLAVCRAGGIGFLAGGTDVSQMDQQCQKLKEALEPTPIASRVGVQPYGLGFITWGAPLEASVAVIQRHKPAAVWFFAPQKLKDLVDWTQRTRAASPETRIWIQVGTVADAIEATELCQADVLVLQGQDAGGHGYYSAASIVSLVPEVEDRLEAWSKASGKPTPIIFAAGGIMDSRAFAAALTLGAHGIVLGTRLLAANEAIIADGYQEALFAAEDGGTATARSNLYDTLRGTLGWPEAIGGRGVLNRSWEDSKKGMSMEDNKILYDKAMKLGAKGWGFDKQTEGHAYVGKVEDGRMTAYAGTGVGLLKRRQPAAEIVLEVREGVMGKLTRASGAMLP</sequence>
<dbReference type="RefSeq" id="XP_033601792.1">
    <property type="nucleotide sequence ID" value="XM_033743827.1"/>
</dbReference>
<keyword evidence="1" id="KW-0285">Flavoprotein</keyword>